<keyword evidence="4 10" id="KW-0699">rRNA-binding</keyword>
<proteinExistence type="inferred from homology"/>
<dbReference type="HAMAP" id="MF_01820">
    <property type="entry name" value="GTPase_RsgA"/>
    <property type="match status" value="1"/>
</dbReference>
<feature type="binding site" evidence="10">
    <location>
        <begin position="229"/>
        <end position="237"/>
    </location>
    <ligand>
        <name>GTP</name>
        <dbReference type="ChEBI" id="CHEBI:37565"/>
    </ligand>
</feature>
<evidence type="ECO:0000256" key="8">
    <source>
        <dbReference type="ARBA" id="ARBA00022884"/>
    </source>
</evidence>
<reference evidence="14 15" key="1">
    <citation type="journal article" date="2019" name="Int. J. Syst. Evol. Microbiol.">
        <title>The Global Catalogue of Microorganisms (GCM) 10K type strain sequencing project: providing services to taxonomists for standard genome sequencing and annotation.</title>
        <authorList>
            <consortium name="The Broad Institute Genomics Platform"/>
            <consortium name="The Broad Institute Genome Sequencing Center for Infectious Disease"/>
            <person name="Wu L."/>
            <person name="Ma J."/>
        </authorList>
    </citation>
    <scope>NUCLEOTIDE SEQUENCE [LARGE SCALE GENOMIC DNA]</scope>
    <source>
        <strain evidence="14 15">JCM 15921</strain>
    </source>
</reference>
<dbReference type="InterPro" id="IPR030378">
    <property type="entry name" value="G_CP_dom"/>
</dbReference>
<evidence type="ECO:0000256" key="6">
    <source>
        <dbReference type="ARBA" id="ARBA00022801"/>
    </source>
</evidence>
<comment type="cofactor">
    <cofactor evidence="10">
        <name>Zn(2+)</name>
        <dbReference type="ChEBI" id="CHEBI:29105"/>
    </cofactor>
    <text evidence="10">Binds 1 zinc ion per subunit.</text>
</comment>
<dbReference type="InterPro" id="IPR004881">
    <property type="entry name" value="Ribosome_biogen_GTPase_RsgA"/>
</dbReference>
<keyword evidence="5 10" id="KW-0547">Nucleotide-binding</keyword>
<evidence type="ECO:0000256" key="1">
    <source>
        <dbReference type="ARBA" id="ARBA00022490"/>
    </source>
</evidence>
<keyword evidence="9 10" id="KW-0342">GTP-binding</keyword>
<keyword evidence="3 10" id="KW-0479">Metal-binding</keyword>
<comment type="caution">
    <text evidence="14">The sequence shown here is derived from an EMBL/GenBank/DDBJ whole genome shotgun (WGS) entry which is preliminary data.</text>
</comment>
<dbReference type="SUPFAM" id="SSF52540">
    <property type="entry name" value="P-loop containing nucleoside triphosphate hydrolases"/>
    <property type="match status" value="1"/>
</dbReference>
<organism evidence="14 15">
    <name type="scientific">Arthrobacter humicola</name>
    <dbReference type="NCBI Taxonomy" id="409291"/>
    <lineage>
        <taxon>Bacteria</taxon>
        <taxon>Bacillati</taxon>
        <taxon>Actinomycetota</taxon>
        <taxon>Actinomycetes</taxon>
        <taxon>Micrococcales</taxon>
        <taxon>Micrococcaceae</taxon>
        <taxon>Arthrobacter</taxon>
    </lineage>
</organism>
<evidence type="ECO:0000256" key="11">
    <source>
        <dbReference type="SAM" id="MobiDB-lite"/>
    </source>
</evidence>
<evidence type="ECO:0000259" key="13">
    <source>
        <dbReference type="PROSITE" id="PS51721"/>
    </source>
</evidence>
<dbReference type="PANTHER" id="PTHR32120">
    <property type="entry name" value="SMALL RIBOSOMAL SUBUNIT BIOGENESIS GTPASE RSGA"/>
    <property type="match status" value="1"/>
</dbReference>
<evidence type="ECO:0000259" key="12">
    <source>
        <dbReference type="PROSITE" id="PS50936"/>
    </source>
</evidence>
<dbReference type="PROSITE" id="PS50936">
    <property type="entry name" value="ENGC_GTPASE"/>
    <property type="match status" value="1"/>
</dbReference>
<feature type="region of interest" description="Disordered" evidence="11">
    <location>
        <begin position="1"/>
        <end position="38"/>
    </location>
</feature>
<keyword evidence="6 10" id="KW-0378">Hydrolase</keyword>
<feature type="binding site" evidence="10">
    <location>
        <position position="323"/>
    </location>
    <ligand>
        <name>Zn(2+)</name>
        <dbReference type="ChEBI" id="CHEBI:29105"/>
    </ligand>
</feature>
<keyword evidence="15" id="KW-1185">Reference proteome</keyword>
<dbReference type="NCBIfam" id="TIGR00157">
    <property type="entry name" value="ribosome small subunit-dependent GTPase A"/>
    <property type="match status" value="1"/>
</dbReference>
<dbReference type="InterPro" id="IPR010914">
    <property type="entry name" value="RsgA_GTPase_dom"/>
</dbReference>
<sequence>MTNPAAFPGARGALDTNSFGTTSLDTTSLDTRSPDTGPVRYGYTAGVAERYAAHPVPGGRRPGRVIRVDRNLVLVAEAGGTAHLAYPRGGEPPATGDWVWIGPNTAGEPAIVGILPRHSELSRKRAFESSSDAQVLGANIDVVGIVVPLDRPLTHNRLERTLVAAWDSGATPLVIVTKADLADVADDVVGTVVRQAAGVDVVTTSAEHGDGLDELLGHVPPGGTLVLLGPSGAGKSTLINALAGVAAQETGEVRAGDGKGRHTTTSRELVPLPGGAVLMDTPGVRGFGIFDAGDGMEEMFGDLEELFGQCRFSDCAHGREPGCAVQAALVDGVLDDRRWSSYLKLQRELAALARRHDAAARRAYQREWHQKIATAGKSQRSAERDSHEQARDRSGKSARGKDGTVSSKGGKAGRRPR</sequence>
<dbReference type="Proteomes" id="UP001500102">
    <property type="component" value="Unassembled WGS sequence"/>
</dbReference>
<dbReference type="Gene3D" id="1.10.40.50">
    <property type="entry name" value="Probable gtpase engc, domain 3"/>
    <property type="match status" value="1"/>
</dbReference>
<feature type="binding site" evidence="10">
    <location>
        <position position="310"/>
    </location>
    <ligand>
        <name>Zn(2+)</name>
        <dbReference type="ChEBI" id="CHEBI:29105"/>
    </ligand>
</feature>
<keyword evidence="1 10" id="KW-0963">Cytoplasm</keyword>
<evidence type="ECO:0000313" key="14">
    <source>
        <dbReference type="EMBL" id="GAA2129091.1"/>
    </source>
</evidence>
<evidence type="ECO:0000313" key="15">
    <source>
        <dbReference type="Proteomes" id="UP001500102"/>
    </source>
</evidence>
<dbReference type="EMBL" id="BAAAQB010000012">
    <property type="protein sequence ID" value="GAA2129091.1"/>
    <property type="molecule type" value="Genomic_DNA"/>
</dbReference>
<feature type="region of interest" description="Disordered" evidence="11">
    <location>
        <begin position="370"/>
        <end position="417"/>
    </location>
</feature>
<comment type="subunit">
    <text evidence="10">Monomer. Associates with 30S ribosomal subunit, binds 16S rRNA.</text>
</comment>
<evidence type="ECO:0000256" key="3">
    <source>
        <dbReference type="ARBA" id="ARBA00022723"/>
    </source>
</evidence>
<evidence type="ECO:0000256" key="7">
    <source>
        <dbReference type="ARBA" id="ARBA00022833"/>
    </source>
</evidence>
<keyword evidence="2 10" id="KW-0690">Ribosome biogenesis</keyword>
<comment type="function">
    <text evidence="10">One of several proteins that assist in the late maturation steps of the functional core of the 30S ribosomal subunit. Helps release RbfA from mature subunits. May play a role in the assembly of ribosomal proteins into the subunit. Circularly permuted GTPase that catalyzes slow GTP hydrolysis, GTPase activity is stimulated by the 30S ribosomal subunit.</text>
</comment>
<feature type="compositionally biased region" description="Basic and acidic residues" evidence="11">
    <location>
        <begin position="380"/>
        <end position="402"/>
    </location>
</feature>
<dbReference type="Pfam" id="PF03193">
    <property type="entry name" value="RsgA_GTPase"/>
    <property type="match status" value="1"/>
</dbReference>
<evidence type="ECO:0000256" key="2">
    <source>
        <dbReference type="ARBA" id="ARBA00022517"/>
    </source>
</evidence>
<dbReference type="InterPro" id="IPR027417">
    <property type="entry name" value="P-loop_NTPase"/>
</dbReference>
<keyword evidence="7 10" id="KW-0862">Zinc</keyword>
<feature type="domain" description="EngC GTPase" evidence="12">
    <location>
        <begin position="138"/>
        <end position="285"/>
    </location>
</feature>
<dbReference type="PROSITE" id="PS51721">
    <property type="entry name" value="G_CP"/>
    <property type="match status" value="1"/>
</dbReference>
<evidence type="ECO:0000256" key="5">
    <source>
        <dbReference type="ARBA" id="ARBA00022741"/>
    </source>
</evidence>
<accession>A0ABN2YNP3</accession>
<keyword evidence="8 10" id="KW-0694">RNA-binding</keyword>
<comment type="similarity">
    <text evidence="10">Belongs to the TRAFAC class YlqF/YawG GTPase family. RsgA subfamily.</text>
</comment>
<comment type="subcellular location">
    <subcellularLocation>
        <location evidence="10">Cytoplasm</location>
    </subcellularLocation>
</comment>
<evidence type="ECO:0000256" key="9">
    <source>
        <dbReference type="ARBA" id="ARBA00023134"/>
    </source>
</evidence>
<dbReference type="EC" id="3.6.1.-" evidence="10"/>
<evidence type="ECO:0000256" key="4">
    <source>
        <dbReference type="ARBA" id="ARBA00022730"/>
    </source>
</evidence>
<dbReference type="Gene3D" id="3.40.50.300">
    <property type="entry name" value="P-loop containing nucleotide triphosphate hydrolases"/>
    <property type="match status" value="1"/>
</dbReference>
<name>A0ABN2YNP3_9MICC</name>
<dbReference type="PANTHER" id="PTHR32120:SF10">
    <property type="entry name" value="SMALL RIBOSOMAL SUBUNIT BIOGENESIS GTPASE RSGA"/>
    <property type="match status" value="1"/>
</dbReference>
<feature type="binding site" evidence="10">
    <location>
        <position position="315"/>
    </location>
    <ligand>
        <name>Zn(2+)</name>
        <dbReference type="ChEBI" id="CHEBI:29105"/>
    </ligand>
</feature>
<feature type="binding site" evidence="10">
    <location>
        <begin position="177"/>
        <end position="180"/>
    </location>
    <ligand>
        <name>GTP</name>
        <dbReference type="ChEBI" id="CHEBI:37565"/>
    </ligand>
</feature>
<feature type="binding site" evidence="10">
    <location>
        <position position="317"/>
    </location>
    <ligand>
        <name>Zn(2+)</name>
        <dbReference type="ChEBI" id="CHEBI:29105"/>
    </ligand>
</feature>
<feature type="compositionally biased region" description="Low complexity" evidence="11">
    <location>
        <begin position="21"/>
        <end position="31"/>
    </location>
</feature>
<dbReference type="CDD" id="cd01854">
    <property type="entry name" value="YjeQ_EngC"/>
    <property type="match status" value="1"/>
</dbReference>
<feature type="domain" description="CP-type G" evidence="13">
    <location>
        <begin position="118"/>
        <end position="287"/>
    </location>
</feature>
<gene>
    <name evidence="14" type="primary">rsgA_1</name>
    <name evidence="10" type="synonym">rsgA</name>
    <name evidence="14" type="ORF">GCM10009825_09100</name>
</gene>
<protein>
    <recommendedName>
        <fullName evidence="10">Small ribosomal subunit biogenesis GTPase RsgA</fullName>
        <ecNumber evidence="10">3.6.1.-</ecNumber>
    </recommendedName>
</protein>
<evidence type="ECO:0000256" key="10">
    <source>
        <dbReference type="HAMAP-Rule" id="MF_01820"/>
    </source>
</evidence>